<dbReference type="RefSeq" id="WP_022562130.1">
    <property type="nucleotide sequence ID" value="NZ_LK391965.1"/>
</dbReference>
<sequence>MSKDDIQKASENLRKAVPLMIKNQVPTTPTNYALWYTYVDNSLPELNKEMDKVVSDCGLCPPATGEALYRNYVASKQETDVQQLRTSLEKLITEVSHSMNDTLANTSTFQQQMDKSFDSLSRVEDEGLSFEEVMGLVRNLITESKDIRTTTQFLNSQLNVASQEIEELKSQLAEFQKDALYDGLTNLLNRRAFDKDLATFCRNESAFSLIILDIDHFKSFNDQYGHIFGDAVIRSIAKRLSGACREGITAYRYGGEEFAMIVPDKQLRLAIRFAESVRTGFEKISVKDKRSGKQVDSITSSFGVAEYQPGESPDGLIERADTQLYEAKRLGRNRVMPIPK</sequence>
<evidence type="ECO:0000313" key="6">
    <source>
        <dbReference type="Proteomes" id="UP000018211"/>
    </source>
</evidence>
<dbReference type="Pfam" id="PF00990">
    <property type="entry name" value="GGDEF"/>
    <property type="match status" value="1"/>
</dbReference>
<dbReference type="GO" id="GO:1902201">
    <property type="term" value="P:negative regulation of bacterial-type flagellum-dependent cell motility"/>
    <property type="evidence" value="ECO:0007669"/>
    <property type="project" value="TreeGrafter"/>
</dbReference>
<name>A0AAV2VSV3_9VIBR</name>
<reference evidence="5 6" key="1">
    <citation type="journal article" date="2013" name="ISME J.">
        <title>Comparative genomics of pathogenic lineages of Vibrio nigripulchritudo identifies virulence-associated traits.</title>
        <authorList>
            <person name="Goudenege D."/>
            <person name="Labreuche Y."/>
            <person name="Krin E."/>
            <person name="Ansquer D."/>
            <person name="Mangenot S."/>
            <person name="Calteau A."/>
            <person name="Medigue C."/>
            <person name="Mazel D."/>
            <person name="Polz M.F."/>
            <person name="Le Roux F."/>
        </authorList>
    </citation>
    <scope>NUCLEOTIDE SEQUENCE [LARGE SCALE GENOMIC DNA]</scope>
    <source>
        <strain evidence="5 6">SOn1</strain>
    </source>
</reference>
<dbReference type="NCBIfam" id="TIGR00254">
    <property type="entry name" value="GGDEF"/>
    <property type="match status" value="1"/>
</dbReference>
<evidence type="ECO:0000259" key="4">
    <source>
        <dbReference type="PROSITE" id="PS50887"/>
    </source>
</evidence>
<evidence type="ECO:0000256" key="2">
    <source>
        <dbReference type="ARBA" id="ARBA00012528"/>
    </source>
</evidence>
<dbReference type="InterPro" id="IPR000160">
    <property type="entry name" value="GGDEF_dom"/>
</dbReference>
<keyword evidence="3" id="KW-0175">Coiled coil</keyword>
<dbReference type="GO" id="GO:0043709">
    <property type="term" value="P:cell adhesion involved in single-species biofilm formation"/>
    <property type="evidence" value="ECO:0007669"/>
    <property type="project" value="TreeGrafter"/>
</dbReference>
<feature type="coiled-coil region" evidence="3">
    <location>
        <begin position="151"/>
        <end position="178"/>
    </location>
</feature>
<dbReference type="PROSITE" id="PS50887">
    <property type="entry name" value="GGDEF"/>
    <property type="match status" value="1"/>
</dbReference>
<organism evidence="5 6">
    <name type="scientific">Vibrio nigripulchritudo SOn1</name>
    <dbReference type="NCBI Taxonomy" id="1238450"/>
    <lineage>
        <taxon>Bacteria</taxon>
        <taxon>Pseudomonadati</taxon>
        <taxon>Pseudomonadota</taxon>
        <taxon>Gammaproteobacteria</taxon>
        <taxon>Vibrionales</taxon>
        <taxon>Vibrionaceae</taxon>
        <taxon>Vibrio</taxon>
    </lineage>
</organism>
<gene>
    <name evidence="5" type="ORF">VIBNISOn1_30184</name>
</gene>
<dbReference type="Gene3D" id="3.30.70.270">
    <property type="match status" value="1"/>
</dbReference>
<evidence type="ECO:0000313" key="5">
    <source>
        <dbReference type="EMBL" id="CCO47488.1"/>
    </source>
</evidence>
<dbReference type="InterPro" id="IPR029787">
    <property type="entry name" value="Nucleotide_cyclase"/>
</dbReference>
<dbReference type="SUPFAM" id="SSF55073">
    <property type="entry name" value="Nucleotide cyclase"/>
    <property type="match status" value="1"/>
</dbReference>
<evidence type="ECO:0000256" key="3">
    <source>
        <dbReference type="SAM" id="Coils"/>
    </source>
</evidence>
<dbReference type="AlphaFoldDB" id="A0AAV2VSV3"/>
<dbReference type="InterPro" id="IPR043128">
    <property type="entry name" value="Rev_trsase/Diguanyl_cyclase"/>
</dbReference>
<dbReference type="CDD" id="cd01949">
    <property type="entry name" value="GGDEF"/>
    <property type="match status" value="1"/>
</dbReference>
<dbReference type="PANTHER" id="PTHR45138">
    <property type="entry name" value="REGULATORY COMPONENTS OF SENSORY TRANSDUCTION SYSTEM"/>
    <property type="match status" value="1"/>
</dbReference>
<dbReference type="GeneID" id="97544976"/>
<protein>
    <recommendedName>
        <fullName evidence="2">diguanylate cyclase</fullName>
        <ecNumber evidence="2">2.7.7.65</ecNumber>
    </recommendedName>
</protein>
<dbReference type="SMART" id="SM00267">
    <property type="entry name" value="GGDEF"/>
    <property type="match status" value="1"/>
</dbReference>
<dbReference type="InterPro" id="IPR050469">
    <property type="entry name" value="Diguanylate_Cyclase"/>
</dbReference>
<dbReference type="PANTHER" id="PTHR45138:SF2">
    <property type="entry name" value="DIGUANYLATE CYCLASE VDCA"/>
    <property type="match status" value="1"/>
</dbReference>
<dbReference type="FunFam" id="3.30.70.270:FF:000001">
    <property type="entry name" value="Diguanylate cyclase domain protein"/>
    <property type="match status" value="1"/>
</dbReference>
<feature type="domain" description="GGDEF" evidence="4">
    <location>
        <begin position="205"/>
        <end position="340"/>
    </location>
</feature>
<comment type="cofactor">
    <cofactor evidence="1">
        <name>Mg(2+)</name>
        <dbReference type="ChEBI" id="CHEBI:18420"/>
    </cofactor>
</comment>
<dbReference type="EMBL" id="CAOF01000120">
    <property type="protein sequence ID" value="CCO47488.1"/>
    <property type="molecule type" value="Genomic_DNA"/>
</dbReference>
<accession>A0AAV2VSV3</accession>
<dbReference type="Proteomes" id="UP000018211">
    <property type="component" value="Unassembled WGS sequence"/>
</dbReference>
<dbReference type="EC" id="2.7.7.65" evidence="2"/>
<comment type="caution">
    <text evidence="5">The sequence shown here is derived from an EMBL/GenBank/DDBJ whole genome shotgun (WGS) entry which is preliminary data.</text>
</comment>
<proteinExistence type="predicted"/>
<dbReference type="Gene3D" id="1.20.1170.10">
    <property type="match status" value="1"/>
</dbReference>
<evidence type="ECO:0000256" key="1">
    <source>
        <dbReference type="ARBA" id="ARBA00001946"/>
    </source>
</evidence>
<dbReference type="GO" id="GO:0005886">
    <property type="term" value="C:plasma membrane"/>
    <property type="evidence" value="ECO:0007669"/>
    <property type="project" value="TreeGrafter"/>
</dbReference>
<dbReference type="GO" id="GO:0052621">
    <property type="term" value="F:diguanylate cyclase activity"/>
    <property type="evidence" value="ECO:0007669"/>
    <property type="project" value="UniProtKB-EC"/>
</dbReference>